<protein>
    <recommendedName>
        <fullName evidence="1">Glycine-rich domain-containing protein</fullName>
    </recommendedName>
</protein>
<evidence type="ECO:0000313" key="2">
    <source>
        <dbReference type="EMBL" id="CAB4131181.1"/>
    </source>
</evidence>
<gene>
    <name evidence="2" type="ORF">UFOVP120_66</name>
</gene>
<sequence>MLPGIGIFVGESVTPGSQAFTTAGLTSFTIPNFNTMTVEVWGGGGSGGTAYNGNTLSQGGQGGFYVKYLITPAQIVIGTSYSVYVGAGAAGVVSAGGAGNPGTYSYFANAIWAIGGYGGRGQSQSYTPASSYTPSVSVPWTLVASETGGSGGYGAPGGSVTYAGGGGGGGQNTSGVYQAGGTSTYGGAGGRGYGSWGTYPETNGNPPAGGGGGGVYTYGSGSGGTGKVLISWS</sequence>
<feature type="domain" description="Glycine-rich" evidence="1">
    <location>
        <begin position="21"/>
        <end position="232"/>
    </location>
</feature>
<proteinExistence type="predicted"/>
<evidence type="ECO:0000259" key="1">
    <source>
        <dbReference type="Pfam" id="PF21722"/>
    </source>
</evidence>
<dbReference type="InterPro" id="IPR049304">
    <property type="entry name" value="Gly_rich_dom"/>
</dbReference>
<dbReference type="Pfam" id="PF21722">
    <property type="entry name" value="Gly_rich_2"/>
    <property type="match status" value="1"/>
</dbReference>
<accession>A0A6J5L9W1</accession>
<name>A0A6J5L9W1_9CAUD</name>
<reference evidence="2" key="1">
    <citation type="submission" date="2020-04" db="EMBL/GenBank/DDBJ databases">
        <authorList>
            <person name="Chiriac C."/>
            <person name="Salcher M."/>
            <person name="Ghai R."/>
            <person name="Kavagutti S V."/>
        </authorList>
    </citation>
    <scope>NUCLEOTIDE SEQUENCE</scope>
</reference>
<organism evidence="2">
    <name type="scientific">uncultured Caudovirales phage</name>
    <dbReference type="NCBI Taxonomy" id="2100421"/>
    <lineage>
        <taxon>Viruses</taxon>
        <taxon>Duplodnaviria</taxon>
        <taxon>Heunggongvirae</taxon>
        <taxon>Uroviricota</taxon>
        <taxon>Caudoviricetes</taxon>
        <taxon>Peduoviridae</taxon>
        <taxon>Maltschvirus</taxon>
        <taxon>Maltschvirus maltsch</taxon>
    </lineage>
</organism>
<dbReference type="EMBL" id="LR796242">
    <property type="protein sequence ID" value="CAB4131181.1"/>
    <property type="molecule type" value="Genomic_DNA"/>
</dbReference>